<evidence type="ECO:0000313" key="2">
    <source>
        <dbReference type="Proteomes" id="UP000326951"/>
    </source>
</evidence>
<protein>
    <submittedName>
        <fullName evidence="1">Uncharacterized protein</fullName>
    </submittedName>
</protein>
<dbReference type="EMBL" id="AP021853">
    <property type="protein sequence ID" value="BBN99193.1"/>
    <property type="molecule type" value="Genomic_DNA"/>
</dbReference>
<sequence>MGYRVIDHIHGYEQKRFNTLYEAMNTAFQVARMQTVFADNRIHLSVMDGRRQTIEISVKQREGKRK</sequence>
<gene>
    <name evidence="1" type="ORF">St703_18980</name>
</gene>
<proteinExistence type="predicted"/>
<organism evidence="1 2">
    <name type="scientific">Sporolactobacillus terrae</name>
    <dbReference type="NCBI Taxonomy" id="269673"/>
    <lineage>
        <taxon>Bacteria</taxon>
        <taxon>Bacillati</taxon>
        <taxon>Bacillota</taxon>
        <taxon>Bacilli</taxon>
        <taxon>Bacillales</taxon>
        <taxon>Sporolactobacillaceae</taxon>
        <taxon>Sporolactobacillus</taxon>
    </lineage>
</organism>
<evidence type="ECO:0000313" key="1">
    <source>
        <dbReference type="EMBL" id="BBN99193.1"/>
    </source>
</evidence>
<dbReference type="RefSeq" id="WP_152080569.1">
    <property type="nucleotide sequence ID" value="NZ_AP021853.1"/>
</dbReference>
<reference evidence="1 2" key="1">
    <citation type="submission" date="2019-09" db="EMBL/GenBank/DDBJ databases">
        <title>Complete genome sequence of Sporolactobacillus terrae 70-3.</title>
        <authorList>
            <person name="Tanaka N."/>
            <person name="Shiwa Y."/>
            <person name="Fujita N."/>
            <person name="Tanasupawat S."/>
        </authorList>
    </citation>
    <scope>NUCLEOTIDE SEQUENCE [LARGE SCALE GENOMIC DNA]</scope>
    <source>
        <strain evidence="1 2">70-3</strain>
    </source>
</reference>
<name>A0A5K7X3G8_9BACL</name>
<accession>A0A5K7X3G8</accession>
<dbReference type="AlphaFoldDB" id="A0A5K7X3G8"/>
<dbReference type="Proteomes" id="UP000326951">
    <property type="component" value="Chromosome"/>
</dbReference>